<gene>
    <name evidence="8" type="ORF">BP00DRAFT_453889</name>
</gene>
<evidence type="ECO:0000256" key="3">
    <source>
        <dbReference type="ARBA" id="ARBA00022989"/>
    </source>
</evidence>
<proteinExistence type="inferred from homology"/>
<keyword evidence="9" id="KW-1185">Reference proteome</keyword>
<organism evidence="8 9">
    <name type="scientific">Aspergillus indologenus CBS 114.80</name>
    <dbReference type="NCBI Taxonomy" id="1450541"/>
    <lineage>
        <taxon>Eukaryota</taxon>
        <taxon>Fungi</taxon>
        <taxon>Dikarya</taxon>
        <taxon>Ascomycota</taxon>
        <taxon>Pezizomycotina</taxon>
        <taxon>Eurotiomycetes</taxon>
        <taxon>Eurotiomycetidae</taxon>
        <taxon>Eurotiales</taxon>
        <taxon>Aspergillaceae</taxon>
        <taxon>Aspergillus</taxon>
        <taxon>Aspergillus subgen. Circumdati</taxon>
    </lineage>
</organism>
<dbReference type="InterPro" id="IPR049326">
    <property type="entry name" value="Rhodopsin_dom_fungi"/>
</dbReference>
<dbReference type="Proteomes" id="UP000248817">
    <property type="component" value="Unassembled WGS sequence"/>
</dbReference>
<feature type="transmembrane region" description="Helical" evidence="6">
    <location>
        <begin position="14"/>
        <end position="36"/>
    </location>
</feature>
<evidence type="ECO:0000256" key="2">
    <source>
        <dbReference type="ARBA" id="ARBA00022692"/>
    </source>
</evidence>
<feature type="transmembrane region" description="Helical" evidence="6">
    <location>
        <begin position="104"/>
        <end position="125"/>
    </location>
</feature>
<feature type="transmembrane region" description="Helical" evidence="6">
    <location>
        <begin position="252"/>
        <end position="272"/>
    </location>
</feature>
<protein>
    <recommendedName>
        <fullName evidence="7">Rhodopsin domain-containing protein</fullName>
    </recommendedName>
</protein>
<evidence type="ECO:0000313" key="9">
    <source>
        <dbReference type="Proteomes" id="UP000248817"/>
    </source>
</evidence>
<accession>A0A2V5IFM7</accession>
<keyword evidence="4 6" id="KW-0472">Membrane</keyword>
<feature type="transmembrane region" description="Helical" evidence="6">
    <location>
        <begin position="137"/>
        <end position="158"/>
    </location>
</feature>
<dbReference type="InterPro" id="IPR052337">
    <property type="entry name" value="SAT4-like"/>
</dbReference>
<evidence type="ECO:0000256" key="4">
    <source>
        <dbReference type="ARBA" id="ARBA00023136"/>
    </source>
</evidence>
<keyword evidence="2 6" id="KW-0812">Transmembrane</keyword>
<feature type="domain" description="Rhodopsin" evidence="7">
    <location>
        <begin position="36"/>
        <end position="266"/>
    </location>
</feature>
<evidence type="ECO:0000256" key="5">
    <source>
        <dbReference type="ARBA" id="ARBA00038359"/>
    </source>
</evidence>
<comment type="subcellular location">
    <subcellularLocation>
        <location evidence="1">Membrane</location>
        <topology evidence="1">Multi-pass membrane protein</topology>
    </subcellularLocation>
</comment>
<evidence type="ECO:0000259" key="7">
    <source>
        <dbReference type="Pfam" id="PF20684"/>
    </source>
</evidence>
<name>A0A2V5IFM7_9EURO</name>
<dbReference type="PANTHER" id="PTHR33048">
    <property type="entry name" value="PTH11-LIKE INTEGRAL MEMBRANE PROTEIN (AFU_ORTHOLOGUE AFUA_5G11245)"/>
    <property type="match status" value="1"/>
</dbReference>
<evidence type="ECO:0000256" key="6">
    <source>
        <dbReference type="SAM" id="Phobius"/>
    </source>
</evidence>
<dbReference type="PANTHER" id="PTHR33048:SF168">
    <property type="match status" value="1"/>
</dbReference>
<reference evidence="8 9" key="1">
    <citation type="submission" date="2018-02" db="EMBL/GenBank/DDBJ databases">
        <title>The genomes of Aspergillus section Nigri reveals drivers in fungal speciation.</title>
        <authorList>
            <consortium name="DOE Joint Genome Institute"/>
            <person name="Vesth T.C."/>
            <person name="Nybo J."/>
            <person name="Theobald S."/>
            <person name="Brandl J."/>
            <person name="Frisvad J.C."/>
            <person name="Nielsen K.F."/>
            <person name="Lyhne E.K."/>
            <person name="Kogle M.E."/>
            <person name="Kuo A."/>
            <person name="Riley R."/>
            <person name="Clum A."/>
            <person name="Nolan M."/>
            <person name="Lipzen A."/>
            <person name="Salamov A."/>
            <person name="Henrissat B."/>
            <person name="Wiebenga A."/>
            <person name="De vries R.P."/>
            <person name="Grigoriev I.V."/>
            <person name="Mortensen U.H."/>
            <person name="Andersen M.R."/>
            <person name="Baker S.E."/>
        </authorList>
    </citation>
    <scope>NUCLEOTIDE SEQUENCE [LARGE SCALE GENOMIC DNA]</scope>
    <source>
        <strain evidence="8 9">CBS 114.80</strain>
    </source>
</reference>
<comment type="similarity">
    <text evidence="5">Belongs to the SAT4 family.</text>
</comment>
<sequence length="324" mass="35991">MASSEIMISPGQHLTGITTTYTVAIFIPMAVIVMFLRLRARKAHGLSISADDKLCIVSLVVFTAYCAGALVCVCTYSAGQSYTDLEESESKSRQYLQARYADPLLHGLTLLLARLSLLLSCRRTFPIPDLRFRIDLFIIWSATLWFFKTIPQVLICIPPRYFWDRSIGGGCSSSQLQFWTFGIFDLVFDAVMLFLLVPRFILLQLGGTRVQLALAIFFGSIVIMTGTVRVAYGCKTDDFLGDYGQVTQWSVMQLGLAVMCTCMPCLITGLSVNEANGGDRLVWFVLRLPESEMPNQSRAPADGHTDVSLTAIPPEHASFEQHDK</sequence>
<feature type="transmembrane region" description="Helical" evidence="6">
    <location>
        <begin position="178"/>
        <end position="198"/>
    </location>
</feature>
<dbReference type="EMBL" id="KZ825469">
    <property type="protein sequence ID" value="PYI35508.1"/>
    <property type="molecule type" value="Genomic_DNA"/>
</dbReference>
<feature type="transmembrane region" description="Helical" evidence="6">
    <location>
        <begin position="210"/>
        <end position="232"/>
    </location>
</feature>
<evidence type="ECO:0000313" key="8">
    <source>
        <dbReference type="EMBL" id="PYI35508.1"/>
    </source>
</evidence>
<dbReference type="GO" id="GO:0016020">
    <property type="term" value="C:membrane"/>
    <property type="evidence" value="ECO:0007669"/>
    <property type="project" value="UniProtKB-SubCell"/>
</dbReference>
<keyword evidence="3 6" id="KW-1133">Transmembrane helix</keyword>
<dbReference type="Pfam" id="PF20684">
    <property type="entry name" value="Fung_rhodopsin"/>
    <property type="match status" value="1"/>
</dbReference>
<feature type="transmembrane region" description="Helical" evidence="6">
    <location>
        <begin position="56"/>
        <end position="78"/>
    </location>
</feature>
<dbReference type="AlphaFoldDB" id="A0A2V5IFM7"/>
<evidence type="ECO:0000256" key="1">
    <source>
        <dbReference type="ARBA" id="ARBA00004141"/>
    </source>
</evidence>